<dbReference type="EMBL" id="BSXS01013179">
    <property type="protein sequence ID" value="GMF03683.1"/>
    <property type="molecule type" value="Genomic_DNA"/>
</dbReference>
<protein>
    <submittedName>
        <fullName evidence="1">Unnamed protein product</fullName>
    </submittedName>
</protein>
<proteinExistence type="predicted"/>
<comment type="caution">
    <text evidence="1">The sequence shown here is derived from an EMBL/GenBank/DDBJ whole genome shotgun (WGS) entry which is preliminary data.</text>
</comment>
<evidence type="ECO:0000313" key="1">
    <source>
        <dbReference type="EMBL" id="GMF03683.1"/>
    </source>
</evidence>
<accession>A0ACB5U7V3</accession>
<gene>
    <name evidence="1" type="ORF">Amon02_001187200</name>
</gene>
<sequence length="176" mass="19366">MNSVERIEEYVEEIPQEPPAVIPETEPSSNWPERGAIEVSNLSIRYAPELPRVIDGVSFNVKPGEKVGIVGRTGAGKSTIIASFFRFVEPDSGYVKIDGVNICSLGLQRLRRALNIIPQDPTLFAGSIRSNLDLFDEFSDAQLYESLKRVSLINQEELDSLTSSSVSAIPVTENVN</sequence>
<keyword evidence="2" id="KW-1185">Reference proteome</keyword>
<evidence type="ECO:0000313" key="2">
    <source>
        <dbReference type="Proteomes" id="UP001165064"/>
    </source>
</evidence>
<organism evidence="1 2">
    <name type="scientific">Ambrosiozyma monospora</name>
    <name type="common">Yeast</name>
    <name type="synonym">Endomycopsis monosporus</name>
    <dbReference type="NCBI Taxonomy" id="43982"/>
    <lineage>
        <taxon>Eukaryota</taxon>
        <taxon>Fungi</taxon>
        <taxon>Dikarya</taxon>
        <taxon>Ascomycota</taxon>
        <taxon>Saccharomycotina</taxon>
        <taxon>Pichiomycetes</taxon>
        <taxon>Pichiales</taxon>
        <taxon>Pichiaceae</taxon>
        <taxon>Ambrosiozyma</taxon>
    </lineage>
</organism>
<reference evidence="1" key="1">
    <citation type="submission" date="2023-04" db="EMBL/GenBank/DDBJ databases">
        <title>Ambrosiozyma monospora NBRC 10751.</title>
        <authorList>
            <person name="Ichikawa N."/>
            <person name="Sato H."/>
            <person name="Tonouchi N."/>
        </authorList>
    </citation>
    <scope>NUCLEOTIDE SEQUENCE</scope>
    <source>
        <strain evidence="1">NBRC 10751</strain>
    </source>
</reference>
<dbReference type="Proteomes" id="UP001165064">
    <property type="component" value="Unassembled WGS sequence"/>
</dbReference>
<name>A0ACB5U7V3_AMBMO</name>